<dbReference type="Proteomes" id="UP000419017">
    <property type="component" value="Unassembled WGS sequence"/>
</dbReference>
<dbReference type="PROSITE" id="PS50234">
    <property type="entry name" value="VWFA"/>
    <property type="match status" value="1"/>
</dbReference>
<reference evidence="2 3" key="1">
    <citation type="submission" date="2019-10" db="EMBL/GenBank/DDBJ databases">
        <authorList>
            <person name="Blom J."/>
        </authorList>
    </citation>
    <scope>NUCLEOTIDE SEQUENCE [LARGE SCALE GENOMIC DNA]</scope>
    <source>
        <strain evidence="2 3">ES3154-GLU</strain>
    </source>
</reference>
<dbReference type="SUPFAM" id="SSF53300">
    <property type="entry name" value="vWA-like"/>
    <property type="match status" value="1"/>
</dbReference>
<protein>
    <recommendedName>
        <fullName evidence="1">VWFA domain-containing protein</fullName>
    </recommendedName>
</protein>
<dbReference type="PANTHER" id="PTHR41248">
    <property type="entry name" value="NORD PROTEIN"/>
    <property type="match status" value="1"/>
</dbReference>
<dbReference type="InterPro" id="IPR036465">
    <property type="entry name" value="vWFA_dom_sf"/>
</dbReference>
<dbReference type="PANTHER" id="PTHR41248:SF1">
    <property type="entry name" value="NORD PROTEIN"/>
    <property type="match status" value="1"/>
</dbReference>
<dbReference type="EMBL" id="CABWIB010000001">
    <property type="protein sequence ID" value="VWL85952.1"/>
    <property type="molecule type" value="Genomic_DNA"/>
</dbReference>
<keyword evidence="3" id="KW-1185">Reference proteome</keyword>
<evidence type="ECO:0000313" key="2">
    <source>
        <dbReference type="EMBL" id="VWL85952.1"/>
    </source>
</evidence>
<name>A0A6I8M7Q4_9FUSO</name>
<dbReference type="InterPro" id="IPR051928">
    <property type="entry name" value="NorD/CobT"/>
</dbReference>
<accession>A0A6I8M7Q4</accession>
<organism evidence="2 3">
    <name type="scientific">Oceanivirga miroungae</name>
    <dbReference type="NCBI Taxonomy" id="1130046"/>
    <lineage>
        <taxon>Bacteria</taxon>
        <taxon>Fusobacteriati</taxon>
        <taxon>Fusobacteriota</taxon>
        <taxon>Fusobacteriia</taxon>
        <taxon>Fusobacteriales</taxon>
        <taxon>Leptotrichiaceae</taxon>
        <taxon>Oceanivirga</taxon>
    </lineage>
</organism>
<gene>
    <name evidence="2" type="ORF">OMES3154_01243</name>
</gene>
<dbReference type="Gene3D" id="3.40.50.410">
    <property type="entry name" value="von Willebrand factor, type A domain"/>
    <property type="match status" value="1"/>
</dbReference>
<dbReference type="AlphaFoldDB" id="A0A6I8M7Q4"/>
<dbReference type="InterPro" id="IPR002035">
    <property type="entry name" value="VWF_A"/>
</dbReference>
<feature type="domain" description="VWFA" evidence="1">
    <location>
        <begin position="377"/>
        <end position="561"/>
    </location>
</feature>
<dbReference type="SMART" id="SM00327">
    <property type="entry name" value="VWA"/>
    <property type="match status" value="1"/>
</dbReference>
<evidence type="ECO:0000313" key="3">
    <source>
        <dbReference type="Proteomes" id="UP000419017"/>
    </source>
</evidence>
<evidence type="ECO:0000259" key="1">
    <source>
        <dbReference type="PROSITE" id="PS50234"/>
    </source>
</evidence>
<sequence length="561" mass="66606">MYTALKNLLISDFREKEENFSIKLTNNKKIRLNLSLDIPTAMYNHYTSEITINPATEGIYQAKRTFNEALKISNIKHMEYTETKALKLVSRGLNIHECMHSIYTNPYIKEANNLGEKEKEILNIIHNMVEDIFIEKNAVKKYEGLLPFIIFNSVFYERFWKDNDKPTLLEELFNYINRKNRFNYCNTLPKPRKEVDKVYKKIKKVLKKAIRNKNANKRNNYTYKIYELLKGNLKKEEFSVGNNKLHSCSNLSEENFETKDLDGENEDFGWEAYKFIKDVDRDRESEIDINHDDIELNIIRYNEQSINNKEKYSILLKEIRKKYKRIYEQFKNVMVDYDYEIENKKIIGQMIDSRNLVDHKKRYWKSQYEITNIVDFSVMILIDGSGSMDSYSKDIIGILLCLHDILYKYNIKHSIVSHNAIFYENDVNINIYWDYNSNNKESSNILEYEPNNSTRDGIVLRWANKYILEKQNSRNPLLFIISDGLPSHVKENGKVYSVPYIIDDIKDSILDMKKNGIKTYPLAFNTSYEDLEKLYGKSYRCDNPNMLINNLFSVIYKKLIK</sequence>
<dbReference type="RefSeq" id="WP_156683903.1">
    <property type="nucleotide sequence ID" value="NZ_CABWIB010000001.1"/>
</dbReference>
<proteinExistence type="predicted"/>